<gene>
    <name evidence="2" type="ORF">K9S39_36600</name>
</gene>
<dbReference type="Proteomes" id="UP000830115">
    <property type="component" value="Chromosome"/>
</dbReference>
<proteinExistence type="predicted"/>
<dbReference type="EMBL" id="CP086322">
    <property type="protein sequence ID" value="UQA96665.1"/>
    <property type="molecule type" value="Genomic_DNA"/>
</dbReference>
<protein>
    <recommendedName>
        <fullName evidence="4">Peptidase inhibitor family I36</fullName>
    </recommendedName>
</protein>
<keyword evidence="3" id="KW-1185">Reference proteome</keyword>
<evidence type="ECO:0000313" key="3">
    <source>
        <dbReference type="Proteomes" id="UP000830115"/>
    </source>
</evidence>
<evidence type="ECO:0000256" key="1">
    <source>
        <dbReference type="SAM" id="SignalP"/>
    </source>
</evidence>
<dbReference type="RefSeq" id="WP_248867587.1">
    <property type="nucleotide sequence ID" value="NZ_CP086322.1"/>
</dbReference>
<reference evidence="2" key="1">
    <citation type="submission" date="2021-10" db="EMBL/GenBank/DDBJ databases">
        <title>Streptomyces nigrumlapis sp.nov.,an antimicrobial producing actinobacterium isolated from Black Gobi rocks.</title>
        <authorList>
            <person name="Wen Y."/>
            <person name="Zhang W."/>
            <person name="Liu X.G."/>
        </authorList>
    </citation>
    <scope>NUCLEOTIDE SEQUENCE</scope>
    <source>
        <strain evidence="2">ST13-2-2</strain>
    </source>
</reference>
<evidence type="ECO:0000313" key="2">
    <source>
        <dbReference type="EMBL" id="UQA96665.1"/>
    </source>
</evidence>
<keyword evidence="1" id="KW-0732">Signal</keyword>
<evidence type="ECO:0008006" key="4">
    <source>
        <dbReference type="Google" id="ProtNLM"/>
    </source>
</evidence>
<feature type="signal peptide" evidence="1">
    <location>
        <begin position="1"/>
        <end position="28"/>
    </location>
</feature>
<sequence>MRSRITALLTAGLLLLFGALMTAGPASAGQEATTAGFTAQARAAGLSASQADALQEKVKRYLDTMGGKQVAPDRIQLDGGMVYLTVPGEKNPRDLAAEAGAAPYYNPCAGGGADYKHMCAYRSTNFSGDTVDMYTCKRYYFSTWGGRGSWDNNQTTGTVARMYNPSGSLIYRTPPAHSWDANGSWDPVRSIVNC</sequence>
<accession>A0ABY4MFV5</accession>
<name>A0ABY4MFV5_9ACTN</name>
<organism evidence="2 3">
    <name type="scientific">Streptomyces halobius</name>
    <dbReference type="NCBI Taxonomy" id="2879846"/>
    <lineage>
        <taxon>Bacteria</taxon>
        <taxon>Bacillati</taxon>
        <taxon>Actinomycetota</taxon>
        <taxon>Actinomycetes</taxon>
        <taxon>Kitasatosporales</taxon>
        <taxon>Streptomycetaceae</taxon>
        <taxon>Streptomyces</taxon>
    </lineage>
</organism>
<feature type="chain" id="PRO_5045975126" description="Peptidase inhibitor family I36" evidence="1">
    <location>
        <begin position="29"/>
        <end position="194"/>
    </location>
</feature>